<evidence type="ECO:0000313" key="4">
    <source>
        <dbReference type="Proteomes" id="UP000054270"/>
    </source>
</evidence>
<feature type="non-terminal residue" evidence="3">
    <location>
        <position position="391"/>
    </location>
</feature>
<dbReference type="AlphaFoldDB" id="A0A0D2KGJ5"/>
<dbReference type="InterPro" id="IPR007527">
    <property type="entry name" value="Znf_SWIM"/>
</dbReference>
<dbReference type="EMBL" id="KN817726">
    <property type="protein sequence ID" value="KJA13627.1"/>
    <property type="molecule type" value="Genomic_DNA"/>
</dbReference>
<reference evidence="4" key="1">
    <citation type="submission" date="2014-04" db="EMBL/GenBank/DDBJ databases">
        <title>Evolutionary Origins and Diversification of the Mycorrhizal Mutualists.</title>
        <authorList>
            <consortium name="DOE Joint Genome Institute"/>
            <consortium name="Mycorrhizal Genomics Consortium"/>
            <person name="Kohler A."/>
            <person name="Kuo A."/>
            <person name="Nagy L.G."/>
            <person name="Floudas D."/>
            <person name="Copeland A."/>
            <person name="Barry K.W."/>
            <person name="Cichocki N."/>
            <person name="Veneault-Fourrey C."/>
            <person name="LaButti K."/>
            <person name="Lindquist E.A."/>
            <person name="Lipzen A."/>
            <person name="Lundell T."/>
            <person name="Morin E."/>
            <person name="Murat C."/>
            <person name="Riley R."/>
            <person name="Ohm R."/>
            <person name="Sun H."/>
            <person name="Tunlid A."/>
            <person name="Henrissat B."/>
            <person name="Grigoriev I.V."/>
            <person name="Hibbett D.S."/>
            <person name="Martin F."/>
        </authorList>
    </citation>
    <scope>NUCLEOTIDE SEQUENCE [LARGE SCALE GENOMIC DNA]</scope>
    <source>
        <strain evidence="4">FD-334 SS-4</strain>
    </source>
</reference>
<dbReference type="InterPro" id="IPR052579">
    <property type="entry name" value="Zinc_finger_SWIM"/>
</dbReference>
<keyword evidence="4" id="KW-1185">Reference proteome</keyword>
<keyword evidence="1" id="KW-0479">Metal-binding</keyword>
<protein>
    <recommendedName>
        <fullName evidence="2">SWIM-type domain-containing protein</fullName>
    </recommendedName>
</protein>
<organism evidence="3 4">
    <name type="scientific">Hypholoma sublateritium (strain FD-334 SS-4)</name>
    <dbReference type="NCBI Taxonomy" id="945553"/>
    <lineage>
        <taxon>Eukaryota</taxon>
        <taxon>Fungi</taxon>
        <taxon>Dikarya</taxon>
        <taxon>Basidiomycota</taxon>
        <taxon>Agaricomycotina</taxon>
        <taxon>Agaricomycetes</taxon>
        <taxon>Agaricomycetidae</taxon>
        <taxon>Agaricales</taxon>
        <taxon>Agaricineae</taxon>
        <taxon>Strophariaceae</taxon>
        <taxon>Hypholoma</taxon>
    </lineage>
</organism>
<dbReference type="Proteomes" id="UP000054270">
    <property type="component" value="Unassembled WGS sequence"/>
</dbReference>
<keyword evidence="1" id="KW-0863">Zinc-finger</keyword>
<name>A0A0D2KGJ5_HYPSF</name>
<keyword evidence="1" id="KW-0862">Zinc</keyword>
<feature type="non-terminal residue" evidence="3">
    <location>
        <position position="1"/>
    </location>
</feature>
<accession>A0A0D2KGJ5</accession>
<proteinExistence type="predicted"/>
<evidence type="ECO:0000313" key="3">
    <source>
        <dbReference type="EMBL" id="KJA13627.1"/>
    </source>
</evidence>
<dbReference type="PANTHER" id="PTHR31569">
    <property type="entry name" value="SWIM-TYPE DOMAIN-CONTAINING PROTEIN"/>
    <property type="match status" value="1"/>
</dbReference>
<gene>
    <name evidence="3" type="ORF">HYPSUDRAFT_117863</name>
</gene>
<evidence type="ECO:0000256" key="1">
    <source>
        <dbReference type="PROSITE-ProRule" id="PRU00325"/>
    </source>
</evidence>
<sequence length="391" mass="44680">SASLTVKSYPGTSFILGIYDSEHNHPLGNENLRFTRISTSTREWIAGMLRLNVKTDHIVNLGISLLCFSLANRTQKLAMLHQGTGSSFGLDGVGRASRNDFILKGDIRRIEKEIEAETVRLDPDDGKSLFRWADKLRSMDALLGFKSISWIPIAWMLASSGTEETISYFLSLVREHSPYVIPIRIMSDRDFAQINACMRQFPTAMILLCWWHVLHAWQQHLAISRHPELWKLLKALVRIEGTADFDAAVGQIQTLAPPDFLVYLKEYWLPPKYVIMWSAVYRKGRTVYELSDTNMLIEAGRRQVNGFDGPSLYFQSRLKAIKRSQNISHNSIMTIDEAHGQYAVKSQSHSEMVYDIDMIAYTCTCLDFPAIRFCKHICAVQTHYPTVHQFI</sequence>
<dbReference type="OrthoDB" id="3265053at2759"/>
<dbReference type="PANTHER" id="PTHR31569:SF4">
    <property type="entry name" value="SWIM-TYPE DOMAIN-CONTAINING PROTEIN"/>
    <property type="match status" value="1"/>
</dbReference>
<dbReference type="STRING" id="945553.A0A0D2KGJ5"/>
<dbReference type="GO" id="GO:0008270">
    <property type="term" value="F:zinc ion binding"/>
    <property type="evidence" value="ECO:0007669"/>
    <property type="project" value="UniProtKB-KW"/>
</dbReference>
<dbReference type="OMA" id="WIRASTH"/>
<feature type="domain" description="SWIM-type" evidence="2">
    <location>
        <begin position="354"/>
        <end position="385"/>
    </location>
</feature>
<evidence type="ECO:0000259" key="2">
    <source>
        <dbReference type="PROSITE" id="PS50966"/>
    </source>
</evidence>
<dbReference type="PROSITE" id="PS50966">
    <property type="entry name" value="ZF_SWIM"/>
    <property type="match status" value="1"/>
</dbReference>